<dbReference type="Gene3D" id="3.10.20.90">
    <property type="entry name" value="Phosphatidylinositol 3-kinase Catalytic Subunit, Chain A, domain 1"/>
    <property type="match status" value="1"/>
</dbReference>
<dbReference type="GO" id="GO:0006508">
    <property type="term" value="P:proteolysis"/>
    <property type="evidence" value="ECO:0007669"/>
    <property type="project" value="UniProtKB-KW"/>
</dbReference>
<protein>
    <recommendedName>
        <fullName evidence="3">ubiquitinyl hydrolase 1</fullName>
        <ecNumber evidence="3">3.4.19.12</ecNumber>
    </recommendedName>
</protein>
<evidence type="ECO:0000313" key="11">
    <source>
        <dbReference type="EMBL" id="SPD12622.1"/>
    </source>
</evidence>
<evidence type="ECO:0000256" key="3">
    <source>
        <dbReference type="ARBA" id="ARBA00012759"/>
    </source>
</evidence>
<organism evidence="11">
    <name type="scientific">Fagus sylvatica</name>
    <name type="common">Beechnut</name>
    <dbReference type="NCBI Taxonomy" id="28930"/>
    <lineage>
        <taxon>Eukaryota</taxon>
        <taxon>Viridiplantae</taxon>
        <taxon>Streptophyta</taxon>
        <taxon>Embryophyta</taxon>
        <taxon>Tracheophyta</taxon>
        <taxon>Spermatophyta</taxon>
        <taxon>Magnoliopsida</taxon>
        <taxon>eudicotyledons</taxon>
        <taxon>Gunneridae</taxon>
        <taxon>Pentapetalae</taxon>
        <taxon>rosids</taxon>
        <taxon>fabids</taxon>
        <taxon>Fagales</taxon>
        <taxon>Fagaceae</taxon>
        <taxon>Fagus</taxon>
    </lineage>
</organism>
<accession>A0A2N9HK94</accession>
<gene>
    <name evidence="10" type="ORF">FSB_LOCUS24560</name>
    <name evidence="11" type="ORF">FSB_LOCUS40504</name>
</gene>
<dbReference type="EMBL" id="OIVN01003643">
    <property type="protein sequence ID" value="SPD12622.1"/>
    <property type="molecule type" value="Genomic_DNA"/>
</dbReference>
<dbReference type="InterPro" id="IPR029346">
    <property type="entry name" value="USP_C"/>
</dbReference>
<evidence type="ECO:0000256" key="6">
    <source>
        <dbReference type="ARBA" id="ARBA00022801"/>
    </source>
</evidence>
<dbReference type="AlphaFoldDB" id="A0A2N9HK94"/>
<dbReference type="EC" id="3.4.19.12" evidence="3"/>
<sequence>MLWSFIEIFEIVRQVVHFRSLERPKEDDFCLELSKVHSYDEVVERVARRIGLDDPTKIRLTSHNCYSQQPKPQPIKYRGVEHLSDMLVHYNQTSDILYYEVLDIPLPELQGLKNLKVAFHHATKDEVVIHNIRLPKQSTVGDVINVLKTKVELSHPNAEIRLLEVFYHKIYKIPEEEKNLGPHDRLIHVYHFTKETAQNQMQVQNFGEPFFLVIHEGETLAEVKGRIQKKLQVPDEEFSKWKFAFLSMGRPEYLQDSDVVSSRFQRRDVYGAWEQYLGLEHSDNTPKRAYAVHQVRTVTHLRSQLKYTTRLELMILHQHISYTEHPSISTWNGNGGSEQVLQLKDTSEAHIEFIYVRFCRLYYSFSDVGGEGRGFSFI</sequence>
<keyword evidence="5" id="KW-0833">Ubl conjugation pathway</keyword>
<dbReference type="Pfam" id="PF12436">
    <property type="entry name" value="USP7_ICP0_bdg"/>
    <property type="match status" value="1"/>
</dbReference>
<keyword evidence="4" id="KW-0645">Protease</keyword>
<dbReference type="EMBL" id="OIVN01001691">
    <property type="protein sequence ID" value="SPC96678.1"/>
    <property type="molecule type" value="Genomic_DNA"/>
</dbReference>
<name>A0A2N9HK94_FAGSY</name>
<dbReference type="Pfam" id="PF14533">
    <property type="entry name" value="USP7_C2"/>
    <property type="match status" value="1"/>
</dbReference>
<evidence type="ECO:0000256" key="2">
    <source>
        <dbReference type="ARBA" id="ARBA00009085"/>
    </source>
</evidence>
<comment type="similarity">
    <text evidence="2">Belongs to the peptidase C19 family.</text>
</comment>
<feature type="domain" description="Ubiquitin carboxyl-terminal hydrolase 7 ICP0-binding" evidence="8">
    <location>
        <begin position="12"/>
        <end position="87"/>
    </location>
</feature>
<evidence type="ECO:0000256" key="7">
    <source>
        <dbReference type="ARBA" id="ARBA00022807"/>
    </source>
</evidence>
<evidence type="ECO:0000313" key="10">
    <source>
        <dbReference type="EMBL" id="SPC96678.1"/>
    </source>
</evidence>
<evidence type="ECO:0000256" key="4">
    <source>
        <dbReference type="ARBA" id="ARBA00022670"/>
    </source>
</evidence>
<feature type="domain" description="Ubiquitin carboxyl-terminal hydrolase C-terminal" evidence="9">
    <location>
        <begin position="97"/>
        <end position="286"/>
    </location>
</feature>
<evidence type="ECO:0000259" key="9">
    <source>
        <dbReference type="Pfam" id="PF14533"/>
    </source>
</evidence>
<evidence type="ECO:0000259" key="8">
    <source>
        <dbReference type="Pfam" id="PF12436"/>
    </source>
</evidence>
<proteinExistence type="inferred from homology"/>
<keyword evidence="6" id="KW-0378">Hydrolase</keyword>
<dbReference type="GO" id="GO:0004843">
    <property type="term" value="F:cysteine-type deubiquitinase activity"/>
    <property type="evidence" value="ECO:0007669"/>
    <property type="project" value="UniProtKB-EC"/>
</dbReference>
<dbReference type="InterPro" id="IPR024729">
    <property type="entry name" value="USP7_ICP0-binding_dom"/>
</dbReference>
<dbReference type="FunFam" id="3.10.20.90:FF:000034">
    <property type="entry name" value="Ubiquitin carboxyl-terminal hydrolase 13"/>
    <property type="match status" value="1"/>
</dbReference>
<comment type="catalytic activity">
    <reaction evidence="1">
        <text>Thiol-dependent hydrolysis of ester, thioester, amide, peptide and isopeptide bonds formed by the C-terminal Gly of ubiquitin (a 76-residue protein attached to proteins as an intracellular targeting signal).</text>
        <dbReference type="EC" id="3.4.19.12"/>
    </reaction>
</comment>
<evidence type="ECO:0000256" key="1">
    <source>
        <dbReference type="ARBA" id="ARBA00000707"/>
    </source>
</evidence>
<keyword evidence="7" id="KW-0788">Thiol protease</keyword>
<reference evidence="11" key="1">
    <citation type="submission" date="2018-02" db="EMBL/GenBank/DDBJ databases">
        <authorList>
            <person name="Cohen D.B."/>
            <person name="Kent A.D."/>
        </authorList>
    </citation>
    <scope>NUCLEOTIDE SEQUENCE</scope>
</reference>
<evidence type="ECO:0000256" key="5">
    <source>
        <dbReference type="ARBA" id="ARBA00022786"/>
    </source>
</evidence>